<keyword evidence="3" id="KW-1185">Reference proteome</keyword>
<dbReference type="EMBL" id="SIDB01000001">
    <property type="protein sequence ID" value="KAI3438877.1"/>
    <property type="molecule type" value="Genomic_DNA"/>
</dbReference>
<feature type="compositionally biased region" description="Basic and acidic residues" evidence="1">
    <location>
        <begin position="400"/>
        <end position="409"/>
    </location>
</feature>
<dbReference type="OrthoDB" id="10492117at2759"/>
<dbReference type="Proteomes" id="UP001055712">
    <property type="component" value="Unassembled WGS sequence"/>
</dbReference>
<protein>
    <submittedName>
        <fullName evidence="2">Uncharacterized protein</fullName>
    </submittedName>
</protein>
<dbReference type="AlphaFoldDB" id="A0A9D4Z2Z4"/>
<sequence length="452" mass="47662">MKRIINMTPKILQVWFGWRASQGQPRMCITVGGKTLRLAGKDATVMEFNREGRDGFPVKARWVGLILESLGAALGDTLVLQHTSTDSNGVMHVTASLERAAPREGSAGDAQLTSQLSSASATANYSIGENGDFCQGSARSDARSQQPEDDEVQQPAPASKKRRRELEAEPAPEVLECPHCKRTYRYEGPFNKHVHSCELKAMAALGNVHVKKRQHPPGGGHGSADVPGEPCSPHSSDAAAAAALVGMGNTSGPSLSQLPSAAQPPPQQAQQEETQHQTAKDSGGADRHQDQSSLPAATAFWPPTAAGNTVPRAEAVAAAALQSGKPYGGMLQATADTPQEAMPPQLQAQQRHAPALAPTYALAQGAPPLPQKQQQRAPTPDAASAPAPAPSKLPVIGDCTDGKPDGGRSVDPHVARIKTLMRAFEAATIQVQHAMFVTALTTCDLDRMAIFL</sequence>
<comment type="caution">
    <text evidence="2">The sequence shown here is derived from an EMBL/GenBank/DDBJ whole genome shotgun (WGS) entry which is preliminary data.</text>
</comment>
<feature type="region of interest" description="Disordered" evidence="1">
    <location>
        <begin position="130"/>
        <end position="170"/>
    </location>
</feature>
<feature type="compositionally biased region" description="Low complexity" evidence="1">
    <location>
        <begin position="377"/>
        <end position="386"/>
    </location>
</feature>
<evidence type="ECO:0000313" key="3">
    <source>
        <dbReference type="Proteomes" id="UP001055712"/>
    </source>
</evidence>
<reference evidence="2" key="2">
    <citation type="submission" date="2020-11" db="EMBL/GenBank/DDBJ databases">
        <authorList>
            <person name="Cecchin M."/>
            <person name="Marcolungo L."/>
            <person name="Rossato M."/>
            <person name="Girolomoni L."/>
            <person name="Cosentino E."/>
            <person name="Cuine S."/>
            <person name="Li-Beisson Y."/>
            <person name="Delledonne M."/>
            <person name="Ballottari M."/>
        </authorList>
    </citation>
    <scope>NUCLEOTIDE SEQUENCE</scope>
    <source>
        <strain evidence="2">211/11P</strain>
        <tissue evidence="2">Whole cell</tissue>
    </source>
</reference>
<name>A0A9D4Z2Z4_CHLVU</name>
<proteinExistence type="predicted"/>
<feature type="region of interest" description="Disordered" evidence="1">
    <location>
        <begin position="365"/>
        <end position="409"/>
    </location>
</feature>
<organism evidence="2 3">
    <name type="scientific">Chlorella vulgaris</name>
    <name type="common">Green alga</name>
    <dbReference type="NCBI Taxonomy" id="3077"/>
    <lineage>
        <taxon>Eukaryota</taxon>
        <taxon>Viridiplantae</taxon>
        <taxon>Chlorophyta</taxon>
        <taxon>core chlorophytes</taxon>
        <taxon>Trebouxiophyceae</taxon>
        <taxon>Chlorellales</taxon>
        <taxon>Chlorellaceae</taxon>
        <taxon>Chlorella clade</taxon>
        <taxon>Chlorella</taxon>
    </lineage>
</organism>
<evidence type="ECO:0000256" key="1">
    <source>
        <dbReference type="SAM" id="MobiDB-lite"/>
    </source>
</evidence>
<accession>A0A9D4Z2Z4</accession>
<feature type="compositionally biased region" description="Basic and acidic residues" evidence="1">
    <location>
        <begin position="273"/>
        <end position="290"/>
    </location>
</feature>
<gene>
    <name evidence="2" type="ORF">D9Q98_001292</name>
</gene>
<feature type="region of interest" description="Disordered" evidence="1">
    <location>
        <begin position="211"/>
        <end position="293"/>
    </location>
</feature>
<reference evidence="2" key="1">
    <citation type="journal article" date="2019" name="Plant J.">
        <title>Chlorella vulgaris genome assembly and annotation reveals the molecular basis for metabolic acclimation to high light conditions.</title>
        <authorList>
            <person name="Cecchin M."/>
            <person name="Marcolungo L."/>
            <person name="Rossato M."/>
            <person name="Girolomoni L."/>
            <person name="Cosentino E."/>
            <person name="Cuine S."/>
            <person name="Li-Beisson Y."/>
            <person name="Delledonne M."/>
            <person name="Ballottari M."/>
        </authorList>
    </citation>
    <scope>NUCLEOTIDE SEQUENCE</scope>
    <source>
        <strain evidence="2">211/11P</strain>
    </source>
</reference>
<evidence type="ECO:0000313" key="2">
    <source>
        <dbReference type="EMBL" id="KAI3438877.1"/>
    </source>
</evidence>